<dbReference type="GO" id="GO:0016491">
    <property type="term" value="F:oxidoreductase activity"/>
    <property type="evidence" value="ECO:0007669"/>
    <property type="project" value="UniProtKB-KW"/>
</dbReference>
<proteinExistence type="predicted"/>
<evidence type="ECO:0000313" key="5">
    <source>
        <dbReference type="Proteomes" id="UP001164653"/>
    </source>
</evidence>
<dbReference type="InterPro" id="IPR001155">
    <property type="entry name" value="OxRdtase_FMN_N"/>
</dbReference>
<evidence type="ECO:0000256" key="1">
    <source>
        <dbReference type="ARBA" id="ARBA00022630"/>
    </source>
</evidence>
<reference evidence="4" key="1">
    <citation type="submission" date="2022-11" db="EMBL/GenBank/DDBJ databases">
        <title>Dyadobacter pollutisoli sp. nov., isolated from plastic dumped soil.</title>
        <authorList>
            <person name="Kim J.M."/>
            <person name="Kim K.R."/>
            <person name="Lee J.K."/>
            <person name="Hao L."/>
            <person name="Jeon C.O."/>
        </authorList>
    </citation>
    <scope>NUCLEOTIDE SEQUENCE</scope>
    <source>
        <strain evidence="4">U1</strain>
    </source>
</reference>
<dbReference type="AlphaFoldDB" id="A0A9E8NBZ7"/>
<accession>A0A9E8NBZ7</accession>
<evidence type="ECO:0000256" key="2">
    <source>
        <dbReference type="ARBA" id="ARBA00023002"/>
    </source>
</evidence>
<keyword evidence="5" id="KW-1185">Reference proteome</keyword>
<gene>
    <name evidence="4" type="ORF">ON006_07820</name>
</gene>
<sequence length="368" mass="40944">METVKSSLFDKSLLNGHKLNNRLVVAPMTRHSATAEGIPTEEMAHYYEDFAKGGFSMIITEGTYTDEFFSRTDAHQPGIVNDSQLRAWAKVVEQVHAHDSLIIAQLMHGGALSQYIESTIAPSAVQPIGNFYFPREMNADDFYRVKEGYIKAAIHAQIAGFDGIEIHAANGYLFDQFITEHTNQRTDRYGGSVRNRLRFLMEVFQAVKEVVPAHFIVGIRVSESKVNDLTYRWPGGSETATEIFQVLSEIKPGYLHIAAEGGRWDRECLYPDGLSSTGIAKKLTGVPVIANGGMHDVKLAESLISGDQADLISIGRAAIASPDWPRLIEAGEQVIPFFKDLIKPSLTLSHTRKVLHDYKLRLEIETPL</sequence>
<dbReference type="InterPro" id="IPR013785">
    <property type="entry name" value="Aldolase_TIM"/>
</dbReference>
<dbReference type="InterPro" id="IPR051799">
    <property type="entry name" value="NADH_flavin_oxidoreductase"/>
</dbReference>
<name>A0A9E8NBZ7_9BACT</name>
<evidence type="ECO:0000313" key="4">
    <source>
        <dbReference type="EMBL" id="WAC13855.1"/>
    </source>
</evidence>
<dbReference type="KEGG" id="dpf:ON006_07820"/>
<organism evidence="4 5">
    <name type="scientific">Dyadobacter pollutisoli</name>
    <dbReference type="NCBI Taxonomy" id="2910158"/>
    <lineage>
        <taxon>Bacteria</taxon>
        <taxon>Pseudomonadati</taxon>
        <taxon>Bacteroidota</taxon>
        <taxon>Cytophagia</taxon>
        <taxon>Cytophagales</taxon>
        <taxon>Spirosomataceae</taxon>
        <taxon>Dyadobacter</taxon>
    </lineage>
</organism>
<dbReference type="GO" id="GO:0010181">
    <property type="term" value="F:FMN binding"/>
    <property type="evidence" value="ECO:0007669"/>
    <property type="project" value="InterPro"/>
</dbReference>
<keyword evidence="1" id="KW-0285">Flavoprotein</keyword>
<dbReference type="PANTHER" id="PTHR43656:SF2">
    <property type="entry name" value="BINDING OXIDOREDUCTASE, PUTATIVE (AFU_ORTHOLOGUE AFUA_2G08260)-RELATED"/>
    <property type="match status" value="1"/>
</dbReference>
<evidence type="ECO:0000259" key="3">
    <source>
        <dbReference type="Pfam" id="PF00724"/>
    </source>
</evidence>
<keyword evidence="2" id="KW-0560">Oxidoreductase</keyword>
<dbReference type="CDD" id="cd02803">
    <property type="entry name" value="OYE_like_FMN_family"/>
    <property type="match status" value="1"/>
</dbReference>
<dbReference type="Proteomes" id="UP001164653">
    <property type="component" value="Chromosome"/>
</dbReference>
<dbReference type="EMBL" id="CP112998">
    <property type="protein sequence ID" value="WAC13855.1"/>
    <property type="molecule type" value="Genomic_DNA"/>
</dbReference>
<dbReference type="SUPFAM" id="SSF51395">
    <property type="entry name" value="FMN-linked oxidoreductases"/>
    <property type="match status" value="1"/>
</dbReference>
<feature type="domain" description="NADH:flavin oxidoreductase/NADH oxidase N-terminal" evidence="3">
    <location>
        <begin position="17"/>
        <end position="331"/>
    </location>
</feature>
<dbReference type="Gene3D" id="3.20.20.70">
    <property type="entry name" value="Aldolase class I"/>
    <property type="match status" value="1"/>
</dbReference>
<dbReference type="Pfam" id="PF00724">
    <property type="entry name" value="Oxidored_FMN"/>
    <property type="match status" value="1"/>
</dbReference>
<dbReference type="PANTHER" id="PTHR43656">
    <property type="entry name" value="BINDING OXIDOREDUCTASE, PUTATIVE (AFU_ORTHOLOGUE AFUA_2G08260)-RELATED"/>
    <property type="match status" value="1"/>
</dbReference>
<protein>
    <submittedName>
        <fullName evidence="4">NADH:flavin oxidoreductase</fullName>
    </submittedName>
</protein>
<dbReference type="RefSeq" id="WP_244819037.1">
    <property type="nucleotide sequence ID" value="NZ_CP112998.1"/>
</dbReference>